<keyword evidence="2" id="KW-1185">Reference proteome</keyword>
<comment type="caution">
    <text evidence="1">The sequence shown here is derived from an EMBL/GenBank/DDBJ whole genome shotgun (WGS) entry which is preliminary data.</text>
</comment>
<accession>A0ACC1N778</accession>
<protein>
    <submittedName>
        <fullName evidence="1">Uncharacterized protein</fullName>
    </submittedName>
</protein>
<organism evidence="1 2">
    <name type="scientific">Zarea fungicola</name>
    <dbReference type="NCBI Taxonomy" id="93591"/>
    <lineage>
        <taxon>Eukaryota</taxon>
        <taxon>Fungi</taxon>
        <taxon>Dikarya</taxon>
        <taxon>Ascomycota</taxon>
        <taxon>Pezizomycotina</taxon>
        <taxon>Sordariomycetes</taxon>
        <taxon>Hypocreomycetidae</taxon>
        <taxon>Hypocreales</taxon>
        <taxon>Cordycipitaceae</taxon>
        <taxon>Zarea</taxon>
    </lineage>
</organism>
<evidence type="ECO:0000313" key="2">
    <source>
        <dbReference type="Proteomes" id="UP001143910"/>
    </source>
</evidence>
<proteinExistence type="predicted"/>
<sequence>MMSSGNINHTSFTDWLAAVEHADWNKAETLLAGNVIVNGKAVARHAYIYILQKENIRTKKLEMCIIDDESGDIAARLMHLDTGGSPSLSEQFTEQTLFSFTDGKISTIQSLGALNSTTDRKETDTTAKSASHSGANQEGNLHQFYTNYIDSINNHTMEATFGSFCRDMVTHNHHSYTRDEYREMIESSFEEISGLHFTIERLLVNHQTQRVAARLGFTGVPTKAFRGIQPTGKGVIFSEHAFYQLERGKIKQVWSLLDLEAYRVSIRS</sequence>
<dbReference type="Proteomes" id="UP001143910">
    <property type="component" value="Unassembled WGS sequence"/>
</dbReference>
<dbReference type="EMBL" id="JANJQO010000795">
    <property type="protein sequence ID" value="KAJ2974716.1"/>
    <property type="molecule type" value="Genomic_DNA"/>
</dbReference>
<evidence type="ECO:0000313" key="1">
    <source>
        <dbReference type="EMBL" id="KAJ2974716.1"/>
    </source>
</evidence>
<reference evidence="1" key="1">
    <citation type="submission" date="2022-08" db="EMBL/GenBank/DDBJ databases">
        <title>Genome Sequence of Lecanicillium fungicola.</title>
        <authorList>
            <person name="Buettner E."/>
        </authorList>
    </citation>
    <scope>NUCLEOTIDE SEQUENCE</scope>
    <source>
        <strain evidence="1">Babe33</strain>
    </source>
</reference>
<name>A0ACC1N778_9HYPO</name>
<gene>
    <name evidence="1" type="ORF">NQ176_g5911</name>
</gene>